<organism evidence="2 3">
    <name type="scientific">Falsiroseomonas bella</name>
    <dbReference type="NCBI Taxonomy" id="2184016"/>
    <lineage>
        <taxon>Bacteria</taxon>
        <taxon>Pseudomonadati</taxon>
        <taxon>Pseudomonadota</taxon>
        <taxon>Alphaproteobacteria</taxon>
        <taxon>Acetobacterales</taxon>
        <taxon>Roseomonadaceae</taxon>
        <taxon>Falsiroseomonas</taxon>
    </lineage>
</organism>
<gene>
    <name evidence="2" type="ORF">DFH01_10450</name>
</gene>
<dbReference type="EMBL" id="QGNA01000002">
    <property type="protein sequence ID" value="PWS37706.1"/>
    <property type="molecule type" value="Genomic_DNA"/>
</dbReference>
<dbReference type="InterPro" id="IPR050177">
    <property type="entry name" value="Lipid_A_modif_metabolic_enz"/>
</dbReference>
<dbReference type="PANTHER" id="PTHR43245">
    <property type="entry name" value="BIFUNCTIONAL POLYMYXIN RESISTANCE PROTEIN ARNA"/>
    <property type="match status" value="1"/>
</dbReference>
<proteinExistence type="predicted"/>
<name>A0A317FJC8_9PROT</name>
<dbReference type="AlphaFoldDB" id="A0A317FJC8"/>
<dbReference type="Pfam" id="PF01370">
    <property type="entry name" value="Epimerase"/>
    <property type="match status" value="1"/>
</dbReference>
<dbReference type="PANTHER" id="PTHR43245:SF13">
    <property type="entry name" value="UDP-D-APIOSE_UDP-D-XYLOSE SYNTHASE 2"/>
    <property type="match status" value="1"/>
</dbReference>
<dbReference type="InterPro" id="IPR036291">
    <property type="entry name" value="NAD(P)-bd_dom_sf"/>
</dbReference>
<protein>
    <submittedName>
        <fullName evidence="2">NAD(P)-dependent oxidoreductase</fullName>
    </submittedName>
</protein>
<feature type="domain" description="NAD-dependent epimerase/dehydratase" evidence="1">
    <location>
        <begin position="5"/>
        <end position="212"/>
    </location>
</feature>
<dbReference type="Gene3D" id="3.90.25.10">
    <property type="entry name" value="UDP-galactose 4-epimerase, domain 1"/>
    <property type="match status" value="1"/>
</dbReference>
<dbReference type="Proteomes" id="UP000245765">
    <property type="component" value="Unassembled WGS sequence"/>
</dbReference>
<evidence type="ECO:0000313" key="2">
    <source>
        <dbReference type="EMBL" id="PWS37706.1"/>
    </source>
</evidence>
<dbReference type="RefSeq" id="WP_109870815.1">
    <property type="nucleotide sequence ID" value="NZ_QGNA01000002.1"/>
</dbReference>
<dbReference type="Gene3D" id="3.40.50.720">
    <property type="entry name" value="NAD(P)-binding Rossmann-like Domain"/>
    <property type="match status" value="1"/>
</dbReference>
<dbReference type="OrthoDB" id="7305551at2"/>
<sequence length="292" mass="31173">MAERILVTGGSGFIGRAVLAPLRARGFEVHAPARAEADLLDTTATRALLRDLRPTHLLHCAWYVAHGKFWTAPENADWLEASDFLAATFAESGGRRFIGLGTCAEYADAAGDDDLPWPETRRIAPATPYGRAKAELSARLAQRPGTAWARLFHLFGPGEHPDRLVPSIVTALRQGREARCASGRPVRDFCSTSYIGRALAALAASEVTGPVNIASGEGRSIASVARLLAEAAGRPDLLRLGALPDRPNEVPCMVADITRLRREVGFADPPNVEQDLKGMVGAVGIEPTTPAV</sequence>
<comment type="caution">
    <text evidence="2">The sequence shown here is derived from an EMBL/GenBank/DDBJ whole genome shotgun (WGS) entry which is preliminary data.</text>
</comment>
<dbReference type="InterPro" id="IPR001509">
    <property type="entry name" value="Epimerase_deHydtase"/>
</dbReference>
<accession>A0A317FJC8</accession>
<evidence type="ECO:0000313" key="3">
    <source>
        <dbReference type="Proteomes" id="UP000245765"/>
    </source>
</evidence>
<keyword evidence="3" id="KW-1185">Reference proteome</keyword>
<dbReference type="SUPFAM" id="SSF51735">
    <property type="entry name" value="NAD(P)-binding Rossmann-fold domains"/>
    <property type="match status" value="1"/>
</dbReference>
<evidence type="ECO:0000259" key="1">
    <source>
        <dbReference type="Pfam" id="PF01370"/>
    </source>
</evidence>
<reference evidence="3" key="1">
    <citation type="submission" date="2018-05" db="EMBL/GenBank/DDBJ databases">
        <authorList>
            <person name="Du Z."/>
            <person name="Wang X."/>
        </authorList>
    </citation>
    <scope>NUCLEOTIDE SEQUENCE [LARGE SCALE GENOMIC DNA]</scope>
    <source>
        <strain evidence="3">CQN31</strain>
    </source>
</reference>